<evidence type="ECO:0000313" key="8">
    <source>
        <dbReference type="Proteomes" id="UP000305511"/>
    </source>
</evidence>
<evidence type="ECO:0000256" key="1">
    <source>
        <dbReference type="ARBA" id="ARBA00004196"/>
    </source>
</evidence>
<dbReference type="InterPro" id="IPR039424">
    <property type="entry name" value="SBP_5"/>
</dbReference>
<evidence type="ECO:0000259" key="6">
    <source>
        <dbReference type="Pfam" id="PF00496"/>
    </source>
</evidence>
<evidence type="ECO:0000313" key="7">
    <source>
        <dbReference type="EMBL" id="TKK90619.1"/>
    </source>
</evidence>
<feature type="chain" id="PRO_5038786652" evidence="5">
    <location>
        <begin position="20"/>
        <end position="128"/>
    </location>
</feature>
<evidence type="ECO:0000256" key="3">
    <source>
        <dbReference type="ARBA" id="ARBA00022448"/>
    </source>
</evidence>
<evidence type="ECO:0000256" key="4">
    <source>
        <dbReference type="ARBA" id="ARBA00022729"/>
    </source>
</evidence>
<dbReference type="InterPro" id="IPR000914">
    <property type="entry name" value="SBP_5_dom"/>
</dbReference>
<protein>
    <submittedName>
        <fullName evidence="7">Peptide ABC transporter substrate-binding protein</fullName>
    </submittedName>
</protein>
<reference evidence="7 8" key="1">
    <citation type="submission" date="2019-02" db="EMBL/GenBank/DDBJ databases">
        <title>Bacteria dissemination in different level of health care in South Africa: the effectiveness of infections prevention and control.</title>
        <authorList>
            <person name="Shobo C."/>
            <person name="Amoako D.G."/>
            <person name="Allam M."/>
            <person name="Ismail A."/>
            <person name="Bester L.A."/>
            <person name="Essack S.Y."/>
        </authorList>
    </citation>
    <scope>NUCLEOTIDE SEQUENCE [LARGE SCALE GENOMIC DNA]</scope>
    <source>
        <strain evidence="7 8">2SIL2</strain>
    </source>
</reference>
<dbReference type="AlphaFoldDB" id="A0A4U3MP09"/>
<sequence>MKKSVLFTSLLVLSSLALAACGGGSDDKGASNGGSDNQVYTMVESQEMPSADPSLATDEVSFTTLNNVYEGIYRLDKDNKPAPAGAAEKATVSEDGLVYKVKLREESKWSDGKPVTAADYVYGWQRTV</sequence>
<organism evidence="7 8">
    <name type="scientific">Enterococcus faecalis</name>
    <name type="common">Streptococcus faecalis</name>
    <dbReference type="NCBI Taxonomy" id="1351"/>
    <lineage>
        <taxon>Bacteria</taxon>
        <taxon>Bacillati</taxon>
        <taxon>Bacillota</taxon>
        <taxon>Bacilli</taxon>
        <taxon>Lactobacillales</taxon>
        <taxon>Enterococcaceae</taxon>
        <taxon>Enterococcus</taxon>
    </lineage>
</organism>
<comment type="subcellular location">
    <subcellularLocation>
        <location evidence="1">Cell envelope</location>
    </subcellularLocation>
</comment>
<keyword evidence="4 5" id="KW-0732">Signal</keyword>
<dbReference type="GO" id="GO:1904680">
    <property type="term" value="F:peptide transmembrane transporter activity"/>
    <property type="evidence" value="ECO:0007669"/>
    <property type="project" value="TreeGrafter"/>
</dbReference>
<evidence type="ECO:0000256" key="5">
    <source>
        <dbReference type="SAM" id="SignalP"/>
    </source>
</evidence>
<comment type="caution">
    <text evidence="7">The sequence shown here is derived from an EMBL/GenBank/DDBJ whole genome shotgun (WGS) entry which is preliminary data.</text>
</comment>
<feature type="signal peptide" evidence="5">
    <location>
        <begin position="1"/>
        <end position="19"/>
    </location>
</feature>
<dbReference type="GO" id="GO:0030313">
    <property type="term" value="C:cell envelope"/>
    <property type="evidence" value="ECO:0007669"/>
    <property type="project" value="UniProtKB-SubCell"/>
</dbReference>
<dbReference type="GO" id="GO:0015833">
    <property type="term" value="P:peptide transport"/>
    <property type="evidence" value="ECO:0007669"/>
    <property type="project" value="TreeGrafter"/>
</dbReference>
<dbReference type="SUPFAM" id="SSF53850">
    <property type="entry name" value="Periplasmic binding protein-like II"/>
    <property type="match status" value="1"/>
</dbReference>
<gene>
    <name evidence="7" type="ORF">EY666_03115</name>
</gene>
<feature type="domain" description="Solute-binding protein family 5" evidence="6">
    <location>
        <begin position="85"/>
        <end position="127"/>
    </location>
</feature>
<evidence type="ECO:0000256" key="2">
    <source>
        <dbReference type="ARBA" id="ARBA00005695"/>
    </source>
</evidence>
<name>A0A4U3MP09_ENTFL</name>
<feature type="non-terminal residue" evidence="7">
    <location>
        <position position="128"/>
    </location>
</feature>
<dbReference type="PANTHER" id="PTHR30290:SF10">
    <property type="entry name" value="PERIPLASMIC OLIGOPEPTIDE-BINDING PROTEIN-RELATED"/>
    <property type="match status" value="1"/>
</dbReference>
<dbReference type="RefSeq" id="WP_240743130.1">
    <property type="nucleotide sequence ID" value="NZ_SIYF01000070.1"/>
</dbReference>
<dbReference type="PANTHER" id="PTHR30290">
    <property type="entry name" value="PERIPLASMIC BINDING COMPONENT OF ABC TRANSPORTER"/>
    <property type="match status" value="1"/>
</dbReference>
<dbReference type="PROSITE" id="PS51257">
    <property type="entry name" value="PROKAR_LIPOPROTEIN"/>
    <property type="match status" value="1"/>
</dbReference>
<comment type="similarity">
    <text evidence="2">Belongs to the bacterial solute-binding protein 5 family.</text>
</comment>
<dbReference type="Proteomes" id="UP000305511">
    <property type="component" value="Unassembled WGS sequence"/>
</dbReference>
<dbReference type="Gene3D" id="3.40.190.10">
    <property type="entry name" value="Periplasmic binding protein-like II"/>
    <property type="match status" value="1"/>
</dbReference>
<accession>A0A4U3MP09</accession>
<dbReference type="EMBL" id="SIYF01000070">
    <property type="protein sequence ID" value="TKK90619.1"/>
    <property type="molecule type" value="Genomic_DNA"/>
</dbReference>
<dbReference type="Gene3D" id="3.90.76.10">
    <property type="entry name" value="Dipeptide-binding Protein, Domain 1"/>
    <property type="match status" value="1"/>
</dbReference>
<keyword evidence="3" id="KW-0813">Transport</keyword>
<proteinExistence type="inferred from homology"/>
<dbReference type="Pfam" id="PF00496">
    <property type="entry name" value="SBP_bac_5"/>
    <property type="match status" value="1"/>
</dbReference>